<keyword evidence="2" id="KW-0813">Transport</keyword>
<dbReference type="GO" id="GO:0005886">
    <property type="term" value="C:plasma membrane"/>
    <property type="evidence" value="ECO:0007669"/>
    <property type="project" value="UniProtKB-SubCell"/>
</dbReference>
<accession>A0A3G1KZ36</accession>
<name>A0A3G1KZ36_FORW1</name>
<dbReference type="PANTHER" id="PTHR43414">
    <property type="entry name" value="MULTIDRUG RESISTANCE PROTEIN MDTG"/>
    <property type="match status" value="1"/>
</dbReference>
<feature type="transmembrane region" description="Helical" evidence="7">
    <location>
        <begin position="79"/>
        <end position="98"/>
    </location>
</feature>
<evidence type="ECO:0000256" key="7">
    <source>
        <dbReference type="SAM" id="Phobius"/>
    </source>
</evidence>
<keyword evidence="6 7" id="KW-0472">Membrane</keyword>
<comment type="subcellular location">
    <subcellularLocation>
        <location evidence="1">Cell membrane</location>
        <topology evidence="1">Multi-pass membrane protein</topology>
    </subcellularLocation>
</comment>
<dbReference type="Pfam" id="PF07690">
    <property type="entry name" value="MFS_1"/>
    <property type="match status" value="1"/>
</dbReference>
<dbReference type="Gene3D" id="1.20.1250.20">
    <property type="entry name" value="MFS general substrate transporter like domains"/>
    <property type="match status" value="2"/>
</dbReference>
<evidence type="ECO:0000256" key="4">
    <source>
        <dbReference type="ARBA" id="ARBA00022692"/>
    </source>
</evidence>
<dbReference type="KEGG" id="fwa:DCMF_25245"/>
<feature type="transmembrane region" description="Helical" evidence="7">
    <location>
        <begin position="251"/>
        <end position="274"/>
    </location>
</feature>
<feature type="domain" description="Major facilitator superfamily (MFS) profile" evidence="8">
    <location>
        <begin position="8"/>
        <end position="399"/>
    </location>
</feature>
<dbReference type="PROSITE" id="PS50850">
    <property type="entry name" value="MFS"/>
    <property type="match status" value="1"/>
</dbReference>
<dbReference type="AlphaFoldDB" id="A0A3G1KZ36"/>
<reference evidence="9 10" key="1">
    <citation type="submission" date="2016-10" db="EMBL/GenBank/DDBJ databases">
        <title>Complete Genome Sequence of Peptococcaceae strain DCMF.</title>
        <authorList>
            <person name="Edwards R.J."/>
            <person name="Holland S.I."/>
            <person name="Deshpande N.P."/>
            <person name="Wong Y.K."/>
            <person name="Ertan H."/>
            <person name="Manefield M."/>
            <person name="Russell T.L."/>
            <person name="Lee M.J."/>
        </authorList>
    </citation>
    <scope>NUCLEOTIDE SEQUENCE [LARGE SCALE GENOMIC DNA]</scope>
    <source>
        <strain evidence="9 10">DCMF</strain>
    </source>
</reference>
<feature type="transmembrane region" description="Helical" evidence="7">
    <location>
        <begin position="310"/>
        <end position="332"/>
    </location>
</feature>
<protein>
    <recommendedName>
        <fullName evidence="8">Major facilitator superfamily (MFS) profile domain-containing protein</fullName>
    </recommendedName>
</protein>
<dbReference type="EMBL" id="CP017634">
    <property type="protein sequence ID" value="ATW27619.1"/>
    <property type="molecule type" value="Genomic_DNA"/>
</dbReference>
<evidence type="ECO:0000256" key="2">
    <source>
        <dbReference type="ARBA" id="ARBA00022448"/>
    </source>
</evidence>
<evidence type="ECO:0000256" key="1">
    <source>
        <dbReference type="ARBA" id="ARBA00004651"/>
    </source>
</evidence>
<sequence length="410" mass="44696">MKEYWKRNLVLVVLGQFIIRVAQTFVFPYLPLFIAELGVDNTKQIALWAGTIASANFLGQSIFSPLWGSVADRYGKKMMLIRSVIAVGFFTILISFVTAPVQLLALRFLLGCFSGYNAAAITFIASETPEKELGYGLGWLQTGQQAGLLIGPAIGGVLTHFWGFRVSCLSAGLITLAICIPLFYTRETPTAAIGKDVKKKIRESFPRIRVWGKLGSFCTLLFFVIMITQFANKSIEPQLATYVSKIYRGSSLELMVAGVFMATAISHVVLAPLLGRYGDRNNHYRVLFWCLIGAGFTTLGQVLVKNIWQLILLRFVLGGFLAGILPSANALIGTNTPHQHRGTLFGLLASVNALGNFAGPICGGAIISLWDIDRGFFAVFAITGILFLAASFFVSRLTHAPEIRGIGSAH</sequence>
<dbReference type="InterPro" id="IPR036259">
    <property type="entry name" value="MFS_trans_sf"/>
</dbReference>
<dbReference type="PANTHER" id="PTHR43414:SF6">
    <property type="entry name" value="MULTIDRUG RESISTANCE PROTEIN MDTG"/>
    <property type="match status" value="1"/>
</dbReference>
<keyword evidence="10" id="KW-1185">Reference proteome</keyword>
<evidence type="ECO:0000256" key="5">
    <source>
        <dbReference type="ARBA" id="ARBA00022989"/>
    </source>
</evidence>
<feature type="transmembrane region" description="Helical" evidence="7">
    <location>
        <begin position="286"/>
        <end position="304"/>
    </location>
</feature>
<feature type="transmembrane region" description="Helical" evidence="7">
    <location>
        <begin position="376"/>
        <end position="394"/>
    </location>
</feature>
<dbReference type="GO" id="GO:0022857">
    <property type="term" value="F:transmembrane transporter activity"/>
    <property type="evidence" value="ECO:0007669"/>
    <property type="project" value="InterPro"/>
</dbReference>
<dbReference type="InterPro" id="IPR020846">
    <property type="entry name" value="MFS_dom"/>
</dbReference>
<dbReference type="RefSeq" id="WP_148136989.1">
    <property type="nucleotide sequence ID" value="NZ_CP017634.1"/>
</dbReference>
<dbReference type="PRINTS" id="PR01035">
    <property type="entry name" value="TCRTETA"/>
</dbReference>
<evidence type="ECO:0000259" key="8">
    <source>
        <dbReference type="PROSITE" id="PS50850"/>
    </source>
</evidence>
<organism evidence="9 10">
    <name type="scientific">Formimonas warabiya</name>
    <dbReference type="NCBI Taxonomy" id="1761012"/>
    <lineage>
        <taxon>Bacteria</taxon>
        <taxon>Bacillati</taxon>
        <taxon>Bacillota</taxon>
        <taxon>Clostridia</taxon>
        <taxon>Eubacteriales</taxon>
        <taxon>Peptococcaceae</taxon>
        <taxon>Candidatus Formimonas</taxon>
    </lineage>
</organism>
<keyword evidence="5 7" id="KW-1133">Transmembrane helix</keyword>
<dbReference type="InterPro" id="IPR011701">
    <property type="entry name" value="MFS"/>
</dbReference>
<feature type="transmembrane region" description="Helical" evidence="7">
    <location>
        <begin position="210"/>
        <end position="231"/>
    </location>
</feature>
<proteinExistence type="predicted"/>
<dbReference type="OrthoDB" id="65739at2"/>
<evidence type="ECO:0000256" key="3">
    <source>
        <dbReference type="ARBA" id="ARBA00022475"/>
    </source>
</evidence>
<evidence type="ECO:0000313" key="9">
    <source>
        <dbReference type="EMBL" id="ATW27619.1"/>
    </source>
</evidence>
<feature type="transmembrane region" description="Helical" evidence="7">
    <location>
        <begin position="344"/>
        <end position="370"/>
    </location>
</feature>
<feature type="transmembrane region" description="Helical" evidence="7">
    <location>
        <begin position="169"/>
        <end position="185"/>
    </location>
</feature>
<feature type="transmembrane region" description="Helical" evidence="7">
    <location>
        <begin position="48"/>
        <end position="67"/>
    </location>
</feature>
<dbReference type="InterPro" id="IPR001958">
    <property type="entry name" value="Tet-R_TetA/multi-R_MdtG-like"/>
</dbReference>
<dbReference type="Proteomes" id="UP000323521">
    <property type="component" value="Chromosome"/>
</dbReference>
<evidence type="ECO:0000256" key="6">
    <source>
        <dbReference type="ARBA" id="ARBA00023136"/>
    </source>
</evidence>
<keyword evidence="4 7" id="KW-0812">Transmembrane</keyword>
<dbReference type="SUPFAM" id="SSF103473">
    <property type="entry name" value="MFS general substrate transporter"/>
    <property type="match status" value="1"/>
</dbReference>
<gene>
    <name evidence="9" type="ORF">DCMF_25245</name>
</gene>
<keyword evidence="3" id="KW-1003">Cell membrane</keyword>
<evidence type="ECO:0000313" key="10">
    <source>
        <dbReference type="Proteomes" id="UP000323521"/>
    </source>
</evidence>